<gene>
    <name evidence="2" type="ORF">ZEAMMB73_Zm00001d027915</name>
</gene>
<evidence type="ECO:0000256" key="1">
    <source>
        <dbReference type="SAM" id="MobiDB-lite"/>
    </source>
</evidence>
<protein>
    <submittedName>
        <fullName evidence="2">Topless-related protein 2</fullName>
    </submittedName>
</protein>
<accession>A0A1D6JQK4</accession>
<dbReference type="InterPro" id="IPR027728">
    <property type="entry name" value="Topless_fam"/>
</dbReference>
<organism evidence="2">
    <name type="scientific">Zea mays</name>
    <name type="common">Maize</name>
    <dbReference type="NCBI Taxonomy" id="4577"/>
    <lineage>
        <taxon>Eukaryota</taxon>
        <taxon>Viridiplantae</taxon>
        <taxon>Streptophyta</taxon>
        <taxon>Embryophyta</taxon>
        <taxon>Tracheophyta</taxon>
        <taxon>Spermatophyta</taxon>
        <taxon>Magnoliopsida</taxon>
        <taxon>Liliopsida</taxon>
        <taxon>Poales</taxon>
        <taxon>Poaceae</taxon>
        <taxon>PACMAD clade</taxon>
        <taxon>Panicoideae</taxon>
        <taxon>Andropogonodae</taxon>
        <taxon>Andropogoneae</taxon>
        <taxon>Tripsacinae</taxon>
        <taxon>Zea</taxon>
    </lineage>
</organism>
<dbReference type="GO" id="GO:0006355">
    <property type="term" value="P:regulation of DNA-templated transcription"/>
    <property type="evidence" value="ECO:0007669"/>
    <property type="project" value="InterPro"/>
</dbReference>
<sequence length="310" mass="34212">MPQPAAFVSVQPSDGQPTPSNVSNKKMKHGGEALFLDGAEEVAVTIGRNSQQPLSTAPPPVQMDLRRIPLSKGKENLKIFQPVDHAELGSRSQCPLPRHVNLSVNMLPVTYPQSHNYQQDDFHKTVARTLSQGSTSMSMDFHPLQQTLLLVGTNVGDIGLWDVGTKDRLVVRNFKVWDLSKCTIILQASLVKDPVVTVNRIIWSPDGTLFGVAYSRHIGGVNDIAFGFYLAWAMQHFHSSCFLNFFLQFIDILKSSATITGSLTSKSLLNDLLVIQILMHALYIHDLLVISTILLTANCNITPLCFVSGY</sequence>
<reference evidence="2" key="1">
    <citation type="submission" date="2015-12" db="EMBL/GenBank/DDBJ databases">
        <title>Update maize B73 reference genome by single molecule sequencing technologies.</title>
        <authorList>
            <consortium name="Maize Genome Sequencing Project"/>
            <person name="Ware D."/>
        </authorList>
    </citation>
    <scope>NUCLEOTIDE SEQUENCE [LARGE SCALE GENOMIC DNA]</scope>
    <source>
        <tissue evidence="2">Seedling</tissue>
    </source>
</reference>
<dbReference type="InParanoid" id="A0A1D6JQK4"/>
<dbReference type="STRING" id="4577.A0A1D6JQK4"/>
<dbReference type="PANTHER" id="PTHR44083">
    <property type="entry name" value="TOPLESS-RELATED PROTEIN 1-RELATED"/>
    <property type="match status" value="1"/>
</dbReference>
<dbReference type="SUPFAM" id="SSF50998">
    <property type="entry name" value="Quinoprotein alcohol dehydrogenase-like"/>
    <property type="match status" value="1"/>
</dbReference>
<dbReference type="InterPro" id="IPR011047">
    <property type="entry name" value="Quinoprotein_ADH-like_sf"/>
</dbReference>
<feature type="region of interest" description="Disordered" evidence="1">
    <location>
        <begin position="1"/>
        <end position="26"/>
    </location>
</feature>
<evidence type="ECO:0000313" key="2">
    <source>
        <dbReference type="EMBL" id="ONL94264.1"/>
    </source>
</evidence>
<dbReference type="PANTHER" id="PTHR44083:SF45">
    <property type="entry name" value="TOPLESS-RELATED PROTEIN 1"/>
    <property type="match status" value="1"/>
</dbReference>
<dbReference type="AlphaFoldDB" id="A0A1D6JQK4"/>
<dbReference type="Gene3D" id="2.130.10.10">
    <property type="entry name" value="YVTN repeat-like/Quinoprotein amine dehydrogenase"/>
    <property type="match status" value="1"/>
</dbReference>
<dbReference type="EMBL" id="CM007647">
    <property type="protein sequence ID" value="ONL94264.1"/>
    <property type="molecule type" value="Genomic_DNA"/>
</dbReference>
<proteinExistence type="predicted"/>
<name>A0A1D6JQK4_MAIZE</name>
<dbReference type="InterPro" id="IPR015943">
    <property type="entry name" value="WD40/YVTN_repeat-like_dom_sf"/>
</dbReference>
<feature type="compositionally biased region" description="Polar residues" evidence="1">
    <location>
        <begin position="10"/>
        <end position="24"/>
    </location>
</feature>
<dbReference type="ExpressionAtlas" id="A0A1D6JQK4">
    <property type="expression patterns" value="baseline"/>
</dbReference>